<evidence type="ECO:0000259" key="5">
    <source>
        <dbReference type="PROSITE" id="PS50968"/>
    </source>
</evidence>
<dbReference type="SUPFAM" id="SSF51230">
    <property type="entry name" value="Single hybrid motif"/>
    <property type="match status" value="1"/>
</dbReference>
<dbReference type="Proteomes" id="UP000716004">
    <property type="component" value="Unassembled WGS sequence"/>
</dbReference>
<dbReference type="AlphaFoldDB" id="A0A8J8CCH7"/>
<comment type="caution">
    <text evidence="7">The sequence shown here is derived from an EMBL/GenBank/DDBJ whole genome shotgun (WGS) entry which is preliminary data.</text>
</comment>
<dbReference type="InterPro" id="IPR000089">
    <property type="entry name" value="Biotin_lipoyl"/>
</dbReference>
<evidence type="ECO:0000256" key="3">
    <source>
        <dbReference type="HAMAP-Rule" id="MF_00272"/>
    </source>
</evidence>
<evidence type="ECO:0000313" key="8">
    <source>
        <dbReference type="Proteomes" id="UP000750197"/>
    </source>
</evidence>
<reference evidence="7" key="1">
    <citation type="submission" date="2021-05" db="EMBL/GenBank/DDBJ databases">
        <title>Genomic insights into ecological role and evolution of a novel Thermoplasmata order Candidatus Sysuiplasmatales.</title>
        <authorList>
            <person name="Yuan Y."/>
        </authorList>
    </citation>
    <scope>NUCLEOTIDE SEQUENCE</scope>
    <source>
        <strain evidence="7">TUT19-bin139</strain>
        <strain evidence="6">YP2-bin.285</strain>
    </source>
</reference>
<proteinExistence type="inferred from homology"/>
<evidence type="ECO:0000313" key="7">
    <source>
        <dbReference type="EMBL" id="MBX8643644.1"/>
    </source>
</evidence>
<comment type="subunit">
    <text evidence="3">The glycine cleavage system is composed of four proteins: P, T, L and H.</text>
</comment>
<dbReference type="PROSITE" id="PS00189">
    <property type="entry name" value="LIPOYL"/>
    <property type="match status" value="1"/>
</dbReference>
<evidence type="ECO:0000256" key="2">
    <source>
        <dbReference type="ARBA" id="ARBA00022823"/>
    </source>
</evidence>
<dbReference type="InterPro" id="IPR003016">
    <property type="entry name" value="2-oxoA_DH_lipoyl-BS"/>
</dbReference>
<protein>
    <recommendedName>
        <fullName evidence="3">Probable glycine cleavage system H protein</fullName>
    </recommendedName>
</protein>
<dbReference type="EMBL" id="JAHEAC010000014">
    <property type="protein sequence ID" value="MBX8643644.1"/>
    <property type="molecule type" value="Genomic_DNA"/>
</dbReference>
<dbReference type="PANTHER" id="PTHR11715">
    <property type="entry name" value="GLYCINE CLEAVAGE SYSTEM H PROTEIN"/>
    <property type="match status" value="1"/>
</dbReference>
<dbReference type="Gene3D" id="2.40.50.100">
    <property type="match status" value="1"/>
</dbReference>
<gene>
    <name evidence="3 7" type="primary">gcvH</name>
    <name evidence="6" type="ORF">J9259_04020</name>
    <name evidence="7" type="ORF">KIY12_02805</name>
</gene>
<dbReference type="Pfam" id="PF01597">
    <property type="entry name" value="GCV_H"/>
    <property type="match status" value="1"/>
</dbReference>
<dbReference type="EMBL" id="JAGVSJ010000007">
    <property type="protein sequence ID" value="MBX8631672.1"/>
    <property type="molecule type" value="Genomic_DNA"/>
</dbReference>
<organism evidence="7 8">
    <name type="scientific">Candidatus Sysuiplasma superficiale</name>
    <dbReference type="NCBI Taxonomy" id="2823368"/>
    <lineage>
        <taxon>Archaea</taxon>
        <taxon>Methanobacteriati</taxon>
        <taxon>Thermoplasmatota</taxon>
        <taxon>Thermoplasmata</taxon>
        <taxon>Candidatus Sysuiplasmatales</taxon>
        <taxon>Candidatus Sysuiplasmataceae</taxon>
        <taxon>Candidatus Sysuiplasma</taxon>
    </lineage>
</organism>
<evidence type="ECO:0000313" key="6">
    <source>
        <dbReference type="EMBL" id="MBX8631672.1"/>
    </source>
</evidence>
<dbReference type="GO" id="GO:0005737">
    <property type="term" value="C:cytoplasm"/>
    <property type="evidence" value="ECO:0007669"/>
    <property type="project" value="TreeGrafter"/>
</dbReference>
<accession>A0A8J8CCH7</accession>
<dbReference type="Proteomes" id="UP000750197">
    <property type="component" value="Unassembled WGS sequence"/>
</dbReference>
<dbReference type="InterPro" id="IPR017453">
    <property type="entry name" value="GCV_H_sub"/>
</dbReference>
<comment type="cofactor">
    <cofactor evidence="3">
        <name>(R)-lipoate</name>
        <dbReference type="ChEBI" id="CHEBI:83088"/>
    </cofactor>
    <text evidence="3">Binds 1 lipoyl cofactor covalently.</text>
</comment>
<feature type="domain" description="Lipoyl-binding" evidence="5">
    <location>
        <begin position="23"/>
        <end position="105"/>
    </location>
</feature>
<comment type="similarity">
    <text evidence="1 3">Belongs to the GcvH family.</text>
</comment>
<sequence>MSNIPDDLLYTKTHEWLKKEGKLYRIGITDHAQSELTDVVFVEFEKKGKMVGAGDVVATVESVKTVSEIYAPVPGTISEINEILLKSPEKINSDPYGEGWFLLLEPSGGMETASLLSPEAYRRTIGE</sequence>
<keyword evidence="2 3" id="KW-0450">Lipoyl</keyword>
<dbReference type="NCBIfam" id="TIGR00527">
    <property type="entry name" value="gcvH"/>
    <property type="match status" value="1"/>
</dbReference>
<dbReference type="GO" id="GO:0005960">
    <property type="term" value="C:glycine cleavage complex"/>
    <property type="evidence" value="ECO:0007669"/>
    <property type="project" value="InterPro"/>
</dbReference>
<feature type="modified residue" description="N6-lipoyllysine" evidence="3 4">
    <location>
        <position position="64"/>
    </location>
</feature>
<evidence type="ECO:0000256" key="4">
    <source>
        <dbReference type="PIRSR" id="PIRSR617453-50"/>
    </source>
</evidence>
<dbReference type="InterPro" id="IPR002930">
    <property type="entry name" value="GCV_H"/>
</dbReference>
<comment type="function">
    <text evidence="3">The glycine cleavage system catalyzes the degradation of glycine. The H protein shuttles the methylamine group of glycine from the P protein to the T protein.</text>
</comment>
<dbReference type="HAMAP" id="MF_00272">
    <property type="entry name" value="GcvH"/>
    <property type="match status" value="1"/>
</dbReference>
<dbReference type="GO" id="GO:0009249">
    <property type="term" value="P:protein lipoylation"/>
    <property type="evidence" value="ECO:0007669"/>
    <property type="project" value="TreeGrafter"/>
</dbReference>
<dbReference type="PROSITE" id="PS50968">
    <property type="entry name" value="BIOTINYL_LIPOYL"/>
    <property type="match status" value="1"/>
</dbReference>
<dbReference type="InterPro" id="IPR011053">
    <property type="entry name" value="Single_hybrid_motif"/>
</dbReference>
<dbReference type="PANTHER" id="PTHR11715:SF3">
    <property type="entry name" value="GLYCINE CLEAVAGE SYSTEM H PROTEIN-RELATED"/>
    <property type="match status" value="1"/>
</dbReference>
<dbReference type="NCBIfam" id="NF002270">
    <property type="entry name" value="PRK01202.1"/>
    <property type="match status" value="1"/>
</dbReference>
<dbReference type="CDD" id="cd06848">
    <property type="entry name" value="GCS_H"/>
    <property type="match status" value="1"/>
</dbReference>
<dbReference type="GO" id="GO:0019464">
    <property type="term" value="P:glycine decarboxylation via glycine cleavage system"/>
    <property type="evidence" value="ECO:0007669"/>
    <property type="project" value="UniProtKB-UniRule"/>
</dbReference>
<name>A0A8J8CCH7_9ARCH</name>
<evidence type="ECO:0000256" key="1">
    <source>
        <dbReference type="ARBA" id="ARBA00009249"/>
    </source>
</evidence>
<dbReference type="InterPro" id="IPR033753">
    <property type="entry name" value="GCV_H/Fam206"/>
</dbReference>